<name>A0ABV0NT46_9TELE</name>
<evidence type="ECO:0000259" key="6">
    <source>
        <dbReference type="PROSITE" id="PS50026"/>
    </source>
</evidence>
<evidence type="ECO:0000256" key="4">
    <source>
        <dbReference type="ARBA" id="ARBA00023157"/>
    </source>
</evidence>
<evidence type="ECO:0000256" key="1">
    <source>
        <dbReference type="ARBA" id="ARBA00022536"/>
    </source>
</evidence>
<comment type="caution">
    <text evidence="7">The sequence shown here is derived from an EMBL/GenBank/DDBJ whole genome shotgun (WGS) entry which is preliminary data.</text>
</comment>
<dbReference type="SMART" id="SM00179">
    <property type="entry name" value="EGF_CA"/>
    <property type="match status" value="2"/>
</dbReference>
<feature type="domain" description="EGF-like" evidence="6">
    <location>
        <begin position="162"/>
        <end position="197"/>
    </location>
</feature>
<dbReference type="PROSITE" id="PS50026">
    <property type="entry name" value="EGF_3"/>
    <property type="match status" value="2"/>
</dbReference>
<dbReference type="EMBL" id="JAHRIO010050402">
    <property type="protein sequence ID" value="MEQ2174450.1"/>
    <property type="molecule type" value="Genomic_DNA"/>
</dbReference>
<evidence type="ECO:0000256" key="3">
    <source>
        <dbReference type="ARBA" id="ARBA00022737"/>
    </source>
</evidence>
<dbReference type="PANTHER" id="PTHR12916">
    <property type="entry name" value="CYTOCHROME C OXIDASE POLYPEPTIDE VIC-2"/>
    <property type="match status" value="1"/>
</dbReference>
<dbReference type="InterPro" id="IPR000152">
    <property type="entry name" value="EGF-type_Asp/Asn_hydroxyl_site"/>
</dbReference>
<comment type="caution">
    <text evidence="5">Lacks conserved residue(s) required for the propagation of feature annotation.</text>
</comment>
<dbReference type="InterPro" id="IPR018097">
    <property type="entry name" value="EGF_Ca-bd_CS"/>
</dbReference>
<evidence type="ECO:0000313" key="7">
    <source>
        <dbReference type="EMBL" id="MEQ2174450.1"/>
    </source>
</evidence>
<gene>
    <name evidence="7" type="ORF">GOODEAATRI_008126</name>
</gene>
<dbReference type="PROSITE" id="PS00022">
    <property type="entry name" value="EGF_1"/>
    <property type="match status" value="2"/>
</dbReference>
<keyword evidence="1 5" id="KW-0245">EGF-like domain</keyword>
<proteinExistence type="predicted"/>
<evidence type="ECO:0000313" key="8">
    <source>
        <dbReference type="Proteomes" id="UP001476798"/>
    </source>
</evidence>
<dbReference type="SUPFAM" id="SSF57196">
    <property type="entry name" value="EGF/Laminin"/>
    <property type="match status" value="2"/>
</dbReference>
<feature type="disulfide bond" evidence="5">
    <location>
        <begin position="187"/>
        <end position="196"/>
    </location>
</feature>
<keyword evidence="8" id="KW-1185">Reference proteome</keyword>
<reference evidence="7 8" key="1">
    <citation type="submission" date="2021-06" db="EMBL/GenBank/DDBJ databases">
        <authorList>
            <person name="Palmer J.M."/>
        </authorList>
    </citation>
    <scope>NUCLEOTIDE SEQUENCE [LARGE SCALE GENOMIC DNA]</scope>
    <source>
        <strain evidence="7 8">GA_2019</strain>
        <tissue evidence="7">Muscle</tissue>
    </source>
</reference>
<dbReference type="PROSITE" id="PS01187">
    <property type="entry name" value="EGF_CA"/>
    <property type="match status" value="1"/>
</dbReference>
<evidence type="ECO:0000256" key="2">
    <source>
        <dbReference type="ARBA" id="ARBA00022729"/>
    </source>
</evidence>
<evidence type="ECO:0000256" key="5">
    <source>
        <dbReference type="PROSITE-ProRule" id="PRU00076"/>
    </source>
</evidence>
<dbReference type="Proteomes" id="UP001476798">
    <property type="component" value="Unassembled WGS sequence"/>
</dbReference>
<dbReference type="PANTHER" id="PTHR12916:SF4">
    <property type="entry name" value="UNINFLATABLE, ISOFORM C"/>
    <property type="match status" value="1"/>
</dbReference>
<accession>A0ABV0NT46</accession>
<sequence>MGGMARFVTGACHTLDVFMVPVLSPGCVPVRRTGVDYFVIKRSTLAFLTPVPMEGRVMKSLQGLSVTVLLAGLDRPVPKQQLSYVCRGVPVADREMVWWQRVKERVLGVSFQYEQLPRTVSERRKICNIFSITFLACQCKVLLLHISKSVDEMRKSCFVLAKNSTCDLDPCENGATCVGGEPFTCICKDGWEGPSCVQNIDDCNPHPCYNGGICVDGVNWFRCECASGFAGPDCRISEFMGTVIACGWGQVAQRLERGIRGERP</sequence>
<dbReference type="InterPro" id="IPR000742">
    <property type="entry name" value="EGF"/>
</dbReference>
<dbReference type="Gene3D" id="2.10.25.10">
    <property type="entry name" value="Laminin"/>
    <property type="match status" value="2"/>
</dbReference>
<protein>
    <recommendedName>
        <fullName evidence="6">EGF-like domain-containing protein</fullName>
    </recommendedName>
</protein>
<feature type="domain" description="EGF-like" evidence="6">
    <location>
        <begin position="199"/>
        <end position="235"/>
    </location>
</feature>
<dbReference type="Pfam" id="PF00008">
    <property type="entry name" value="EGF"/>
    <property type="match status" value="2"/>
</dbReference>
<dbReference type="CDD" id="cd00054">
    <property type="entry name" value="EGF_CA"/>
    <property type="match status" value="2"/>
</dbReference>
<dbReference type="SMART" id="SM00181">
    <property type="entry name" value="EGF"/>
    <property type="match status" value="2"/>
</dbReference>
<dbReference type="PROSITE" id="PS01186">
    <property type="entry name" value="EGF_2"/>
    <property type="match status" value="2"/>
</dbReference>
<organism evidence="7 8">
    <name type="scientific">Goodea atripinnis</name>
    <dbReference type="NCBI Taxonomy" id="208336"/>
    <lineage>
        <taxon>Eukaryota</taxon>
        <taxon>Metazoa</taxon>
        <taxon>Chordata</taxon>
        <taxon>Craniata</taxon>
        <taxon>Vertebrata</taxon>
        <taxon>Euteleostomi</taxon>
        <taxon>Actinopterygii</taxon>
        <taxon>Neopterygii</taxon>
        <taxon>Teleostei</taxon>
        <taxon>Neoteleostei</taxon>
        <taxon>Acanthomorphata</taxon>
        <taxon>Ovalentaria</taxon>
        <taxon>Atherinomorphae</taxon>
        <taxon>Cyprinodontiformes</taxon>
        <taxon>Goodeidae</taxon>
        <taxon>Goodea</taxon>
    </lineage>
</organism>
<feature type="disulfide bond" evidence="5">
    <location>
        <begin position="225"/>
        <end position="234"/>
    </location>
</feature>
<dbReference type="PROSITE" id="PS00010">
    <property type="entry name" value="ASX_HYDROXYL"/>
    <property type="match status" value="1"/>
</dbReference>
<keyword evidence="2" id="KW-0732">Signal</keyword>
<keyword evidence="3" id="KW-0677">Repeat</keyword>
<keyword evidence="4 5" id="KW-1015">Disulfide bond</keyword>
<dbReference type="InterPro" id="IPR001881">
    <property type="entry name" value="EGF-like_Ca-bd_dom"/>
</dbReference>